<dbReference type="EMBL" id="AP022839">
    <property type="protein sequence ID" value="BCA94359.1"/>
    <property type="molecule type" value="Genomic_DNA"/>
</dbReference>
<organism evidence="1 2">
    <name type="scientific">Legionella antarctica</name>
    <dbReference type="NCBI Taxonomy" id="2708020"/>
    <lineage>
        <taxon>Bacteria</taxon>
        <taxon>Pseudomonadati</taxon>
        <taxon>Pseudomonadota</taxon>
        <taxon>Gammaproteobacteria</taxon>
        <taxon>Legionellales</taxon>
        <taxon>Legionellaceae</taxon>
        <taxon>Legionella</taxon>
    </lineage>
</organism>
<reference evidence="1" key="1">
    <citation type="journal article" date="2020" name="Microbiol. Resour. Announc.">
        <title>Complete Genome Sequence of Novel Psychrotolerant Legionella Strain TUM19329, Isolated from Antarctic Lake Sediment.</title>
        <authorList>
            <person name="Shimada S."/>
            <person name="Nakai R."/>
            <person name="Aoki K."/>
            <person name="Shimoeda N."/>
            <person name="Ohno G."/>
            <person name="Miyazaki Y."/>
            <person name="Kudoh S."/>
            <person name="Imura S."/>
            <person name="Watanabe K."/>
            <person name="Ishii Y."/>
            <person name="Tateda K."/>
        </authorList>
    </citation>
    <scope>NUCLEOTIDE SEQUENCE [LARGE SCALE GENOMIC DNA]</scope>
    <source>
        <strain evidence="1">TUM19329</strain>
    </source>
</reference>
<name>A0A6F8T1P8_9GAMM</name>
<dbReference type="KEGG" id="lant:TUM19329_07200"/>
<evidence type="ECO:0000313" key="2">
    <source>
        <dbReference type="Proteomes" id="UP000502894"/>
    </source>
</evidence>
<keyword evidence="2" id="KW-1185">Reference proteome</keyword>
<evidence type="ECO:0000313" key="1">
    <source>
        <dbReference type="EMBL" id="BCA94359.1"/>
    </source>
</evidence>
<proteinExistence type="predicted"/>
<dbReference type="AlphaFoldDB" id="A0A6F8T1P8"/>
<gene>
    <name evidence="1" type="ORF">TUM19329_07200</name>
</gene>
<accession>A0A6F8T1P8</accession>
<dbReference type="Proteomes" id="UP000502894">
    <property type="component" value="Chromosome"/>
</dbReference>
<protein>
    <submittedName>
        <fullName evidence="1">Uncharacterized protein</fullName>
    </submittedName>
</protein>
<sequence length="291" mass="33330">MIISDLMSAKLSNLENKITDEPKGALSSPLRLIVWGINLGHVQGEEAELRQLILSYLTDPAAIGIINKAGEYSTSVISALLYNFSGFGRTAEVKANILSAFRILFEKNPCSIMSHVLVELEEGEGKTVTESAIERIGNFNLQEELEPELLFFIKEHALNLNEIELRRLVYGIHNNPRLMQQVTLSLGHVDSSCFERNGMPADKLEHSILNHWFSDHRGDLAFFFHDFPVIEMWRLFMDGDQQKNGWRYYEAREKGCINQLYQGWVYIRQTMNMRLTPDYFKTIHAICAKGM</sequence>